<evidence type="ECO:0000313" key="1">
    <source>
        <dbReference type="EMBL" id="CAD5319891.1"/>
    </source>
</evidence>
<organism evidence="1 2">
    <name type="scientific">Arabidopsis thaliana</name>
    <name type="common">Mouse-ear cress</name>
    <dbReference type="NCBI Taxonomy" id="3702"/>
    <lineage>
        <taxon>Eukaryota</taxon>
        <taxon>Viridiplantae</taxon>
        <taxon>Streptophyta</taxon>
        <taxon>Embryophyta</taxon>
        <taxon>Tracheophyta</taxon>
        <taxon>Spermatophyta</taxon>
        <taxon>Magnoliopsida</taxon>
        <taxon>eudicotyledons</taxon>
        <taxon>Gunneridae</taxon>
        <taxon>Pentapetalae</taxon>
        <taxon>rosids</taxon>
        <taxon>malvids</taxon>
        <taxon>Brassicales</taxon>
        <taxon>Brassicaceae</taxon>
        <taxon>Camelineae</taxon>
        <taxon>Arabidopsis</taxon>
    </lineage>
</organism>
<name>A0A7G2EDA8_ARATH</name>
<dbReference type="EMBL" id="LR881467">
    <property type="protein sequence ID" value="CAD5319891.1"/>
    <property type="molecule type" value="Genomic_DNA"/>
</dbReference>
<sequence length="47" mass="5334">MLPFGDHAGFEPLGVATYHYLNGLKLQIEQLVAVCSIFNFKSLQLFY</sequence>
<dbReference type="AlphaFoldDB" id="A0A7G2EDA8"/>
<dbReference type="Proteomes" id="UP000516314">
    <property type="component" value="Chromosome 2"/>
</dbReference>
<accession>A0A7G2EDA8</accession>
<gene>
    <name evidence="1" type="ORF">AT9943_LOCUS8050</name>
</gene>
<evidence type="ECO:0000313" key="2">
    <source>
        <dbReference type="Proteomes" id="UP000516314"/>
    </source>
</evidence>
<reference evidence="1 2" key="1">
    <citation type="submission" date="2020-09" db="EMBL/GenBank/DDBJ databases">
        <authorList>
            <person name="Ashkenazy H."/>
        </authorList>
    </citation>
    <scope>NUCLEOTIDE SEQUENCE [LARGE SCALE GENOMIC DNA]</scope>
    <source>
        <strain evidence="2">cv. Cdm-0</strain>
    </source>
</reference>
<proteinExistence type="predicted"/>
<protein>
    <submittedName>
        <fullName evidence="1">(thale cress) hypothetical protein</fullName>
    </submittedName>
</protein>